<evidence type="ECO:0000313" key="3">
    <source>
        <dbReference type="EMBL" id="CAF1531728.1"/>
    </source>
</evidence>
<proteinExistence type="predicted"/>
<dbReference type="EMBL" id="CAJNOM010000647">
    <property type="protein sequence ID" value="CAF1531728.1"/>
    <property type="molecule type" value="Genomic_DNA"/>
</dbReference>
<comment type="caution">
    <text evidence="2">The sequence shown here is derived from an EMBL/GenBank/DDBJ whole genome shotgun (WGS) entry which is preliminary data.</text>
</comment>
<evidence type="ECO:0000313" key="4">
    <source>
        <dbReference type="Proteomes" id="UP000663832"/>
    </source>
</evidence>
<evidence type="ECO:0000256" key="1">
    <source>
        <dbReference type="SAM" id="MobiDB-lite"/>
    </source>
</evidence>
<sequence>MPEVSDLCQHGLCCLKGSSPASTLLYPCLHHCKKMLCITHLNQHHQYITEQIQFQTELKHLWSDYNRKFNEEQIRKELESFSNMILENYQKLKENVNSLLSTKHSDQSIDKNEKLKDAIVQVNRSKSMLYATSDSNQNSNVNVSTTDNGVCSEVTNNNEHYARPIVMEDRIRKMTTTDLMTSEILVFSRDTSDEKKAILFSSSKNLCMDNQCDQTNLVGKQPTDMKATTSSSGELPETQPISPPNQEALQKPESISTLKDTHNVKQLSVTEINSQSSEDSCY</sequence>
<name>A0A814ZQP7_9BILA</name>
<organism evidence="2 5">
    <name type="scientific">Adineta steineri</name>
    <dbReference type="NCBI Taxonomy" id="433720"/>
    <lineage>
        <taxon>Eukaryota</taxon>
        <taxon>Metazoa</taxon>
        <taxon>Spiralia</taxon>
        <taxon>Gnathifera</taxon>
        <taxon>Rotifera</taxon>
        <taxon>Eurotatoria</taxon>
        <taxon>Bdelloidea</taxon>
        <taxon>Adinetida</taxon>
        <taxon>Adinetidae</taxon>
        <taxon>Adineta</taxon>
    </lineage>
</organism>
<protein>
    <submittedName>
        <fullName evidence="2">Uncharacterized protein</fullName>
    </submittedName>
</protein>
<evidence type="ECO:0000313" key="2">
    <source>
        <dbReference type="EMBL" id="CAF1247233.1"/>
    </source>
</evidence>
<gene>
    <name evidence="2" type="ORF">BJG266_LOCUS29385</name>
    <name evidence="3" type="ORF">QVE165_LOCUS45582</name>
</gene>
<feature type="region of interest" description="Disordered" evidence="1">
    <location>
        <begin position="218"/>
        <end position="282"/>
    </location>
</feature>
<dbReference type="AlphaFoldDB" id="A0A814ZQP7"/>
<reference evidence="2" key="1">
    <citation type="submission" date="2021-02" db="EMBL/GenBank/DDBJ databases">
        <authorList>
            <person name="Nowell W R."/>
        </authorList>
    </citation>
    <scope>NUCLEOTIDE SEQUENCE</scope>
</reference>
<keyword evidence="4" id="KW-1185">Reference proteome</keyword>
<dbReference type="Proteomes" id="UP000663832">
    <property type="component" value="Unassembled WGS sequence"/>
</dbReference>
<evidence type="ECO:0000313" key="5">
    <source>
        <dbReference type="Proteomes" id="UP000663877"/>
    </source>
</evidence>
<feature type="compositionally biased region" description="Polar residues" evidence="1">
    <location>
        <begin position="244"/>
        <end position="282"/>
    </location>
</feature>
<dbReference type="EMBL" id="CAJNOI010000334">
    <property type="protein sequence ID" value="CAF1247233.1"/>
    <property type="molecule type" value="Genomic_DNA"/>
</dbReference>
<accession>A0A814ZQP7</accession>
<dbReference type="Proteomes" id="UP000663877">
    <property type="component" value="Unassembled WGS sequence"/>
</dbReference>